<evidence type="ECO:0000313" key="1">
    <source>
        <dbReference type="EMBL" id="KAL2470109.1"/>
    </source>
</evidence>
<gene>
    <name evidence="1" type="ORF">Adt_38245</name>
</gene>
<accession>A0ABD1Q4J8</accession>
<comment type="caution">
    <text evidence="1">The sequence shown here is derived from an EMBL/GenBank/DDBJ whole genome shotgun (WGS) entry which is preliminary data.</text>
</comment>
<dbReference type="Proteomes" id="UP001604336">
    <property type="component" value="Unassembled WGS sequence"/>
</dbReference>
<dbReference type="EMBL" id="JBFOLK010000012">
    <property type="protein sequence ID" value="KAL2470109.1"/>
    <property type="molecule type" value="Genomic_DNA"/>
</dbReference>
<sequence length="122" mass="13887">MKFPTLGGVAKVRINQTEERACYMNALRKVAKREGIVPAVMTINSKPMDLDRKELDEEMILDEGLDPRIIGSDPLTSLAEELEVFPINPSEPIQELKVGEKFEEKMKNELKQLLRENTDIFA</sequence>
<name>A0ABD1Q4J8_9LAMI</name>
<protein>
    <submittedName>
        <fullName evidence="1">Uncharacterized protein</fullName>
    </submittedName>
</protein>
<dbReference type="AlphaFoldDB" id="A0ABD1Q4J8"/>
<proteinExistence type="predicted"/>
<keyword evidence="2" id="KW-1185">Reference proteome</keyword>
<evidence type="ECO:0000313" key="2">
    <source>
        <dbReference type="Proteomes" id="UP001604336"/>
    </source>
</evidence>
<reference evidence="2" key="1">
    <citation type="submission" date="2024-07" db="EMBL/GenBank/DDBJ databases">
        <title>Two chromosome-level genome assemblies of Korean endemic species Abeliophyllum distichum and Forsythia ovata (Oleaceae).</title>
        <authorList>
            <person name="Jang H."/>
        </authorList>
    </citation>
    <scope>NUCLEOTIDE SEQUENCE [LARGE SCALE GENOMIC DNA]</scope>
</reference>
<organism evidence="1 2">
    <name type="scientific">Abeliophyllum distichum</name>
    <dbReference type="NCBI Taxonomy" id="126358"/>
    <lineage>
        <taxon>Eukaryota</taxon>
        <taxon>Viridiplantae</taxon>
        <taxon>Streptophyta</taxon>
        <taxon>Embryophyta</taxon>
        <taxon>Tracheophyta</taxon>
        <taxon>Spermatophyta</taxon>
        <taxon>Magnoliopsida</taxon>
        <taxon>eudicotyledons</taxon>
        <taxon>Gunneridae</taxon>
        <taxon>Pentapetalae</taxon>
        <taxon>asterids</taxon>
        <taxon>lamiids</taxon>
        <taxon>Lamiales</taxon>
        <taxon>Oleaceae</taxon>
        <taxon>Forsythieae</taxon>
        <taxon>Abeliophyllum</taxon>
    </lineage>
</organism>